<reference evidence="1" key="1">
    <citation type="submission" date="2024-09" db="EMBL/GenBank/DDBJ databases">
        <title>Black Yeasts Isolated from many extreme environments.</title>
        <authorList>
            <person name="Coleine C."/>
            <person name="Stajich J.E."/>
            <person name="Selbmann L."/>
        </authorList>
    </citation>
    <scope>NUCLEOTIDE SEQUENCE</scope>
    <source>
        <strain evidence="1">CCFEE 5737</strain>
    </source>
</reference>
<name>A0ACC3DAV3_9PEZI</name>
<accession>A0ACC3DAV3</accession>
<dbReference type="Proteomes" id="UP001186974">
    <property type="component" value="Unassembled WGS sequence"/>
</dbReference>
<comment type="caution">
    <text evidence="1">The sequence shown here is derived from an EMBL/GenBank/DDBJ whole genome shotgun (WGS) entry which is preliminary data.</text>
</comment>
<protein>
    <submittedName>
        <fullName evidence="1">Uncharacterized protein</fullName>
    </submittedName>
</protein>
<gene>
    <name evidence="1" type="ORF">LTS18_007114</name>
</gene>
<keyword evidence="2" id="KW-1185">Reference proteome</keyword>
<dbReference type="EMBL" id="JAWDJW010006510">
    <property type="protein sequence ID" value="KAK3064448.1"/>
    <property type="molecule type" value="Genomic_DNA"/>
</dbReference>
<evidence type="ECO:0000313" key="2">
    <source>
        <dbReference type="Proteomes" id="UP001186974"/>
    </source>
</evidence>
<proteinExistence type="predicted"/>
<evidence type="ECO:0000313" key="1">
    <source>
        <dbReference type="EMBL" id="KAK3064448.1"/>
    </source>
</evidence>
<organism evidence="1 2">
    <name type="scientific">Coniosporium uncinatum</name>
    <dbReference type="NCBI Taxonomy" id="93489"/>
    <lineage>
        <taxon>Eukaryota</taxon>
        <taxon>Fungi</taxon>
        <taxon>Dikarya</taxon>
        <taxon>Ascomycota</taxon>
        <taxon>Pezizomycotina</taxon>
        <taxon>Dothideomycetes</taxon>
        <taxon>Dothideomycetes incertae sedis</taxon>
        <taxon>Coniosporium</taxon>
    </lineage>
</organism>
<sequence>MPESSVIPPRSLSTQPEPSTIDGRTTPYAPSPLQGGSAKLMSAKDLHQNFLPNITGKYSMDLTPLHLKANPANKTGILKHREKEAPKADHKRKASDPLYEHPRAAVRPRVMRKMKKPHRAGEEESTGAEGEGRTRGLLETSTSKQTWIVE</sequence>